<organism evidence="3 4">
    <name type="scientific">Ambispora gerdemannii</name>
    <dbReference type="NCBI Taxonomy" id="144530"/>
    <lineage>
        <taxon>Eukaryota</taxon>
        <taxon>Fungi</taxon>
        <taxon>Fungi incertae sedis</taxon>
        <taxon>Mucoromycota</taxon>
        <taxon>Glomeromycotina</taxon>
        <taxon>Glomeromycetes</taxon>
        <taxon>Archaeosporales</taxon>
        <taxon>Ambisporaceae</taxon>
        <taxon>Ambispora</taxon>
    </lineage>
</organism>
<evidence type="ECO:0000313" key="3">
    <source>
        <dbReference type="EMBL" id="CAG8593667.1"/>
    </source>
</evidence>
<dbReference type="Gene3D" id="1.10.150.50">
    <property type="entry name" value="Transcription Factor, Ets-1"/>
    <property type="match status" value="1"/>
</dbReference>
<dbReference type="OrthoDB" id="2413601at2759"/>
<evidence type="ECO:0000313" key="4">
    <source>
        <dbReference type="Proteomes" id="UP000789831"/>
    </source>
</evidence>
<dbReference type="InterPro" id="IPR013761">
    <property type="entry name" value="SAM/pointed_sf"/>
</dbReference>
<name>A0A9N9CAX2_9GLOM</name>
<reference evidence="3" key="1">
    <citation type="submission" date="2021-06" db="EMBL/GenBank/DDBJ databases">
        <authorList>
            <person name="Kallberg Y."/>
            <person name="Tangrot J."/>
            <person name="Rosling A."/>
        </authorList>
    </citation>
    <scope>NUCLEOTIDE SEQUENCE</scope>
    <source>
        <strain evidence="3">MT106</strain>
    </source>
</reference>
<protein>
    <submittedName>
        <fullName evidence="3">4254_t:CDS:1</fullName>
    </submittedName>
</protein>
<dbReference type="Proteomes" id="UP000789831">
    <property type="component" value="Unassembled WGS sequence"/>
</dbReference>
<sequence>MSYSCAPARFIRGKDVLPSDADASKKEKDVRPPDIGTSETPLLREQSTVSMEDVEAIEIPKPSIEEVEKWKRNDVKTFLNTMKESLDLDDEDIQKITDQKVSGQAFLDLTQNDLMNVGMSLGPAKAIIRLVKELKGEEQDG</sequence>
<evidence type="ECO:0000259" key="2">
    <source>
        <dbReference type="SMART" id="SM00454"/>
    </source>
</evidence>
<dbReference type="SUPFAM" id="SSF47769">
    <property type="entry name" value="SAM/Pointed domain"/>
    <property type="match status" value="1"/>
</dbReference>
<comment type="caution">
    <text evidence="3">The sequence shown here is derived from an EMBL/GenBank/DDBJ whole genome shotgun (WGS) entry which is preliminary data.</text>
</comment>
<feature type="region of interest" description="Disordered" evidence="1">
    <location>
        <begin position="16"/>
        <end position="41"/>
    </location>
</feature>
<dbReference type="Pfam" id="PF00536">
    <property type="entry name" value="SAM_1"/>
    <property type="match status" value="1"/>
</dbReference>
<accession>A0A9N9CAX2</accession>
<keyword evidence="4" id="KW-1185">Reference proteome</keyword>
<dbReference type="EMBL" id="CAJVPL010001947">
    <property type="protein sequence ID" value="CAG8593667.1"/>
    <property type="molecule type" value="Genomic_DNA"/>
</dbReference>
<proteinExistence type="predicted"/>
<gene>
    <name evidence="3" type="ORF">AGERDE_LOCUS8735</name>
</gene>
<feature type="compositionally biased region" description="Basic and acidic residues" evidence="1">
    <location>
        <begin position="16"/>
        <end position="32"/>
    </location>
</feature>
<dbReference type="SMART" id="SM00454">
    <property type="entry name" value="SAM"/>
    <property type="match status" value="1"/>
</dbReference>
<feature type="domain" description="SAM" evidence="2">
    <location>
        <begin position="67"/>
        <end position="137"/>
    </location>
</feature>
<dbReference type="InterPro" id="IPR001660">
    <property type="entry name" value="SAM"/>
</dbReference>
<dbReference type="AlphaFoldDB" id="A0A9N9CAX2"/>
<evidence type="ECO:0000256" key="1">
    <source>
        <dbReference type="SAM" id="MobiDB-lite"/>
    </source>
</evidence>